<gene>
    <name evidence="2" type="ORF">EDD74_10889</name>
    <name evidence="1" type="ORF">FAEUMB_09880</name>
</gene>
<evidence type="ECO:0000313" key="1">
    <source>
        <dbReference type="EMBL" id="GBU04447.1"/>
    </source>
</evidence>
<evidence type="ECO:0000313" key="4">
    <source>
        <dbReference type="Proteomes" id="UP000702954"/>
    </source>
</evidence>
<dbReference type="Pfam" id="PF12672">
    <property type="entry name" value="DUF3793"/>
    <property type="match status" value="1"/>
</dbReference>
<accession>A0A4R3JRL6</accession>
<dbReference type="RefSeq" id="WP_008975000.1">
    <property type="nucleotide sequence ID" value="NZ_BHEO01000002.1"/>
</dbReference>
<comment type="caution">
    <text evidence="2">The sequence shown here is derived from an EMBL/GenBank/DDBJ whole genome shotgun (WGS) entry which is preliminary data.</text>
</comment>
<dbReference type="InterPro" id="IPR024523">
    <property type="entry name" value="DUF3793"/>
</dbReference>
<name>A0A4R3JRL6_9FIRM</name>
<dbReference type="EMBL" id="SLZV01000008">
    <property type="protein sequence ID" value="TCS68511.1"/>
    <property type="molecule type" value="Genomic_DNA"/>
</dbReference>
<sequence>MSQEIFELVKGMDFKKIETQLALQCAPLIMGLKVSNLFIIPAENETAVKIVLKHSGISYFRLLRTTEKITYLLYRRKDLEQVIEHPKMRDFFQKEGYEQLTLGAILYTFQKRYESYMTAGGMFPHEMGLLLGYPLDDVTGFIEQKGKNYLYAGYWKVYTNMGEKICLFQAFEEAKEALIQAVARGIRIEELVRGCVA</sequence>
<dbReference type="Proteomes" id="UP000702954">
    <property type="component" value="Unassembled WGS sequence"/>
</dbReference>
<keyword evidence="4" id="KW-1185">Reference proteome</keyword>
<reference evidence="1 4" key="1">
    <citation type="journal article" date="2018" name="Int. J. Syst. Evol. Microbiol.">
        <title>Draft Genome Sequence of Faecalimonas umbilicata JCM 30896T, an Acetate-Producing Bacterium Isolated from Human Feces.</title>
        <authorList>
            <person name="Sakamoto M."/>
            <person name="Ikeyama N."/>
            <person name="Yuki M."/>
            <person name="Ohkuma M."/>
        </authorList>
    </citation>
    <scope>NUCLEOTIDE SEQUENCE [LARGE SCALE GENOMIC DNA]</scope>
    <source>
        <strain evidence="1 4">EGH7</strain>
    </source>
</reference>
<dbReference type="AlphaFoldDB" id="A0A4R3JRL6"/>
<dbReference type="EMBL" id="BHEO01000002">
    <property type="protein sequence ID" value="GBU04447.1"/>
    <property type="molecule type" value="Genomic_DNA"/>
</dbReference>
<evidence type="ECO:0000313" key="2">
    <source>
        <dbReference type="EMBL" id="TCS68511.1"/>
    </source>
</evidence>
<reference evidence="2 3" key="2">
    <citation type="submission" date="2019-03" db="EMBL/GenBank/DDBJ databases">
        <title>Genomic Encyclopedia of Type Strains, Phase IV (KMG-IV): sequencing the most valuable type-strain genomes for metagenomic binning, comparative biology and taxonomic classification.</title>
        <authorList>
            <person name="Goeker M."/>
        </authorList>
    </citation>
    <scope>NUCLEOTIDE SEQUENCE [LARGE SCALE GENOMIC DNA]</scope>
    <source>
        <strain evidence="2 3">DSM 103426</strain>
    </source>
</reference>
<evidence type="ECO:0000313" key="3">
    <source>
        <dbReference type="Proteomes" id="UP000294613"/>
    </source>
</evidence>
<dbReference type="Proteomes" id="UP000294613">
    <property type="component" value="Unassembled WGS sequence"/>
</dbReference>
<organism evidence="2 3">
    <name type="scientific">Faecalimonas umbilicata</name>
    <dbReference type="NCBI Taxonomy" id="1912855"/>
    <lineage>
        <taxon>Bacteria</taxon>
        <taxon>Bacillati</taxon>
        <taxon>Bacillota</taxon>
        <taxon>Clostridia</taxon>
        <taxon>Lachnospirales</taxon>
        <taxon>Lachnospiraceae</taxon>
        <taxon>Faecalimonas</taxon>
    </lineage>
</organism>
<proteinExistence type="predicted"/>
<protein>
    <submittedName>
        <fullName evidence="2">Uncharacterized protein DUF3793</fullName>
    </submittedName>
</protein>